<evidence type="ECO:0000256" key="4">
    <source>
        <dbReference type="PROSITE-ProRule" id="PRU00024"/>
    </source>
</evidence>
<evidence type="ECO:0000313" key="8">
    <source>
        <dbReference type="EMBL" id="KAL2104383.1"/>
    </source>
</evidence>
<dbReference type="InterPro" id="IPR017907">
    <property type="entry name" value="Znf_RING_CS"/>
</dbReference>
<dbReference type="Gene3D" id="4.10.830.40">
    <property type="match status" value="1"/>
</dbReference>
<feature type="domain" description="B box-type" evidence="7">
    <location>
        <begin position="172"/>
        <end position="212"/>
    </location>
</feature>
<keyword evidence="1" id="KW-0479">Metal-binding</keyword>
<protein>
    <recommendedName>
        <fullName evidence="10">Tripartite motif-containing protein 47-like</fullName>
    </recommendedName>
</protein>
<proteinExistence type="predicted"/>
<dbReference type="InterPro" id="IPR001841">
    <property type="entry name" value="Znf_RING"/>
</dbReference>
<evidence type="ECO:0000256" key="1">
    <source>
        <dbReference type="ARBA" id="ARBA00022723"/>
    </source>
</evidence>
<comment type="caution">
    <text evidence="8">The sequence shown here is derived from an EMBL/GenBank/DDBJ whole genome shotgun (WGS) entry which is preliminary data.</text>
</comment>
<gene>
    <name evidence="8" type="ORF">ACEWY4_001251</name>
</gene>
<organism evidence="8 9">
    <name type="scientific">Coilia grayii</name>
    <name type="common">Gray's grenadier anchovy</name>
    <dbReference type="NCBI Taxonomy" id="363190"/>
    <lineage>
        <taxon>Eukaryota</taxon>
        <taxon>Metazoa</taxon>
        <taxon>Chordata</taxon>
        <taxon>Craniata</taxon>
        <taxon>Vertebrata</taxon>
        <taxon>Euteleostomi</taxon>
        <taxon>Actinopterygii</taxon>
        <taxon>Neopterygii</taxon>
        <taxon>Teleostei</taxon>
        <taxon>Clupei</taxon>
        <taxon>Clupeiformes</taxon>
        <taxon>Clupeoidei</taxon>
        <taxon>Engraulidae</taxon>
        <taxon>Coilinae</taxon>
        <taxon>Coilia</taxon>
    </lineage>
</organism>
<evidence type="ECO:0000256" key="2">
    <source>
        <dbReference type="ARBA" id="ARBA00022771"/>
    </source>
</evidence>
<name>A0ABD1KYY1_9TELE</name>
<dbReference type="AlphaFoldDB" id="A0ABD1KYY1"/>
<dbReference type="SUPFAM" id="SSF57850">
    <property type="entry name" value="RING/U-box"/>
    <property type="match status" value="1"/>
</dbReference>
<evidence type="ECO:0000259" key="7">
    <source>
        <dbReference type="PROSITE" id="PS50119"/>
    </source>
</evidence>
<keyword evidence="3" id="KW-0862">Zinc</keyword>
<accession>A0ABD1KYY1</accession>
<evidence type="ECO:0008006" key="10">
    <source>
        <dbReference type="Google" id="ProtNLM"/>
    </source>
</evidence>
<dbReference type="InterPro" id="IPR013083">
    <property type="entry name" value="Znf_RING/FYVE/PHD"/>
</dbReference>
<dbReference type="SUPFAM" id="SSF57845">
    <property type="entry name" value="B-box zinc-binding domain"/>
    <property type="match status" value="1"/>
</dbReference>
<dbReference type="Gene3D" id="3.30.160.60">
    <property type="entry name" value="Classic Zinc Finger"/>
    <property type="match status" value="1"/>
</dbReference>
<keyword evidence="9" id="KW-1185">Reference proteome</keyword>
<dbReference type="GO" id="GO:0008270">
    <property type="term" value="F:zinc ion binding"/>
    <property type="evidence" value="ECO:0007669"/>
    <property type="project" value="UniProtKB-KW"/>
</dbReference>
<evidence type="ECO:0000313" key="9">
    <source>
        <dbReference type="Proteomes" id="UP001591681"/>
    </source>
</evidence>
<dbReference type="Pfam" id="PF15227">
    <property type="entry name" value="zf-C3HC4_4"/>
    <property type="match status" value="1"/>
</dbReference>
<dbReference type="InterPro" id="IPR000315">
    <property type="entry name" value="Znf_B-box"/>
</dbReference>
<keyword evidence="2 4" id="KW-0863">Zinc-finger</keyword>
<dbReference type="SMART" id="SM00336">
    <property type="entry name" value="BBOX"/>
    <property type="match status" value="1"/>
</dbReference>
<feature type="region of interest" description="Disordered" evidence="5">
    <location>
        <begin position="241"/>
        <end position="262"/>
    </location>
</feature>
<dbReference type="Pfam" id="PF00643">
    <property type="entry name" value="zf-B_box"/>
    <property type="match status" value="1"/>
</dbReference>
<dbReference type="PROSITE" id="PS50089">
    <property type="entry name" value="ZF_RING_2"/>
    <property type="match status" value="1"/>
</dbReference>
<evidence type="ECO:0000256" key="5">
    <source>
        <dbReference type="SAM" id="MobiDB-lite"/>
    </source>
</evidence>
<dbReference type="PROSITE" id="PS00518">
    <property type="entry name" value="ZF_RING_1"/>
    <property type="match status" value="1"/>
</dbReference>
<evidence type="ECO:0000259" key="6">
    <source>
        <dbReference type="PROSITE" id="PS50089"/>
    </source>
</evidence>
<reference evidence="8 9" key="1">
    <citation type="submission" date="2024-09" db="EMBL/GenBank/DDBJ databases">
        <title>A chromosome-level genome assembly of Gray's grenadier anchovy, Coilia grayii.</title>
        <authorList>
            <person name="Fu Z."/>
        </authorList>
    </citation>
    <scope>NUCLEOTIDE SEQUENCE [LARGE SCALE GENOMIC DNA]</scope>
    <source>
        <strain evidence="8">G4</strain>
        <tissue evidence="8">Muscle</tissue>
    </source>
</reference>
<dbReference type="SMART" id="SM00184">
    <property type="entry name" value="RING"/>
    <property type="match status" value="1"/>
</dbReference>
<dbReference type="EMBL" id="JBHFQA010000001">
    <property type="protein sequence ID" value="KAL2104383.1"/>
    <property type="molecule type" value="Genomic_DNA"/>
</dbReference>
<dbReference type="Gene3D" id="3.30.40.10">
    <property type="entry name" value="Zinc/RING finger domain, C3HC4 (zinc finger)"/>
    <property type="match status" value="1"/>
</dbReference>
<dbReference type="PANTHER" id="PTHR25465">
    <property type="entry name" value="B-BOX DOMAIN CONTAINING"/>
    <property type="match status" value="1"/>
</dbReference>
<dbReference type="PROSITE" id="PS50119">
    <property type="entry name" value="ZF_BBOX"/>
    <property type="match status" value="1"/>
</dbReference>
<feature type="domain" description="RING-type" evidence="6">
    <location>
        <begin position="30"/>
        <end position="70"/>
    </location>
</feature>
<sequence>MVTYSRCGLFTVVAMALSGAGLIREEHLQCPICLHLLVDPVTTACGHNYCRSCLAQYWDRTTLWHCPLCKEAFTHRPTLRINTTLRDMVELFHKSTLSSAECSSHTSPKELVPPPLALPGEVACDVCSGQGRLRALKSCLDCGTSFCPLHLEIHQRAPKLQKHTLTEPLQDLEERVCQKHRRPLELFCREDGVCVCEFCTEGEHRNHNTVPLEDESKDRKVRHTRTHTYIHTHIHTYIHTRTPTQTHPHVDTHTHSPATHTT</sequence>
<dbReference type="InterPro" id="IPR051051">
    <property type="entry name" value="E3_ubiq-ligase_TRIM/RNF"/>
</dbReference>
<evidence type="ECO:0000256" key="3">
    <source>
        <dbReference type="ARBA" id="ARBA00022833"/>
    </source>
</evidence>
<dbReference type="Proteomes" id="UP001591681">
    <property type="component" value="Unassembled WGS sequence"/>
</dbReference>
<dbReference type="CDD" id="cd19769">
    <property type="entry name" value="Bbox2_TRIM16-like"/>
    <property type="match status" value="1"/>
</dbReference>
<dbReference type="PANTHER" id="PTHR25465:SF32">
    <property type="entry name" value="BLOODTHIRSTY-RELATED GENE FAMILY, MEMBER 16 ISOFORM X1-RELATED"/>
    <property type="match status" value="1"/>
</dbReference>